<organism evidence="1 2">
    <name type="scientific">Terribacillus aidingensis</name>
    <dbReference type="NCBI Taxonomy" id="586416"/>
    <lineage>
        <taxon>Bacteria</taxon>
        <taxon>Bacillati</taxon>
        <taxon>Bacillota</taxon>
        <taxon>Bacilli</taxon>
        <taxon>Bacillales</taxon>
        <taxon>Bacillaceae</taxon>
        <taxon>Terribacillus</taxon>
    </lineage>
</organism>
<dbReference type="AlphaFoldDB" id="A0A285NKK3"/>
<protein>
    <submittedName>
        <fullName evidence="1">Uncharacterized protein</fullName>
    </submittedName>
</protein>
<keyword evidence="2" id="KW-1185">Reference proteome</keyword>
<reference evidence="2" key="1">
    <citation type="submission" date="2017-09" db="EMBL/GenBank/DDBJ databases">
        <authorList>
            <person name="Varghese N."/>
            <person name="Submissions S."/>
        </authorList>
    </citation>
    <scope>NUCLEOTIDE SEQUENCE [LARGE SCALE GENOMIC DNA]</scope>
    <source>
        <strain evidence="2">CGMCC 1.8913</strain>
    </source>
</reference>
<name>A0A285NKK3_9BACI</name>
<dbReference type="RefSeq" id="WP_097040771.1">
    <property type="nucleotide sequence ID" value="NZ_OBEK01000002.1"/>
</dbReference>
<dbReference type="EMBL" id="OBEK01000002">
    <property type="protein sequence ID" value="SNZ10030.1"/>
    <property type="molecule type" value="Genomic_DNA"/>
</dbReference>
<proteinExistence type="predicted"/>
<gene>
    <name evidence="1" type="ORF">SAMN05421503_1485</name>
</gene>
<accession>A0A285NKK3</accession>
<dbReference type="Proteomes" id="UP000219356">
    <property type="component" value="Unassembled WGS sequence"/>
</dbReference>
<sequence length="70" mass="8191">MRHLFEYKLKGEEETDEQAITTETEEEAKALIKERIADFNFIEESEIEWVKHIGSSNPKGDTYYECEGCT</sequence>
<dbReference type="OrthoDB" id="2624449at2"/>
<evidence type="ECO:0000313" key="1">
    <source>
        <dbReference type="EMBL" id="SNZ10030.1"/>
    </source>
</evidence>
<evidence type="ECO:0000313" key="2">
    <source>
        <dbReference type="Proteomes" id="UP000219356"/>
    </source>
</evidence>